<organism evidence="1 2">
    <name type="scientific">Cymbomonas tetramitiformis</name>
    <dbReference type="NCBI Taxonomy" id="36881"/>
    <lineage>
        <taxon>Eukaryota</taxon>
        <taxon>Viridiplantae</taxon>
        <taxon>Chlorophyta</taxon>
        <taxon>Pyramimonadophyceae</taxon>
        <taxon>Pyramimonadales</taxon>
        <taxon>Pyramimonadaceae</taxon>
        <taxon>Cymbomonas</taxon>
    </lineage>
</organism>
<name>A0AAE0GJZ5_9CHLO</name>
<dbReference type="EMBL" id="LGRX02004820">
    <property type="protein sequence ID" value="KAK3279517.1"/>
    <property type="molecule type" value="Genomic_DNA"/>
</dbReference>
<evidence type="ECO:0000313" key="2">
    <source>
        <dbReference type="Proteomes" id="UP001190700"/>
    </source>
</evidence>
<reference evidence="1 2" key="1">
    <citation type="journal article" date="2015" name="Genome Biol. Evol.">
        <title>Comparative Genomics of a Bacterivorous Green Alga Reveals Evolutionary Causalities and Consequences of Phago-Mixotrophic Mode of Nutrition.</title>
        <authorList>
            <person name="Burns J.A."/>
            <person name="Paasch A."/>
            <person name="Narechania A."/>
            <person name="Kim E."/>
        </authorList>
    </citation>
    <scope>NUCLEOTIDE SEQUENCE [LARGE SCALE GENOMIC DNA]</scope>
    <source>
        <strain evidence="1 2">PLY_AMNH</strain>
    </source>
</reference>
<proteinExistence type="predicted"/>
<sequence>MFLGSNTQAVPLEPQLRWGAPGNEVQDRDDNTLRLLVQKLDKIEAFIKTRHMRGAQAVLPKRARKGLEGFCVSVGHDPKVGFDRDAKRALPKCPRCPMAGDGHKYNAWADCRLGGKQQPASSAAAYCQPVEEYTAEVLHTLAVC</sequence>
<gene>
    <name evidence="1" type="ORF">CYMTET_12612</name>
</gene>
<evidence type="ECO:0000313" key="1">
    <source>
        <dbReference type="EMBL" id="KAK3279517.1"/>
    </source>
</evidence>
<keyword evidence="2" id="KW-1185">Reference proteome</keyword>
<comment type="caution">
    <text evidence="1">The sequence shown here is derived from an EMBL/GenBank/DDBJ whole genome shotgun (WGS) entry which is preliminary data.</text>
</comment>
<dbReference type="AlphaFoldDB" id="A0AAE0GJZ5"/>
<protein>
    <submittedName>
        <fullName evidence="1">Uncharacterized protein</fullName>
    </submittedName>
</protein>
<accession>A0AAE0GJZ5</accession>
<dbReference type="Proteomes" id="UP001190700">
    <property type="component" value="Unassembled WGS sequence"/>
</dbReference>